<dbReference type="Gene3D" id="3.10.100.10">
    <property type="entry name" value="Mannose-Binding Protein A, subunit A"/>
    <property type="match status" value="1"/>
</dbReference>
<evidence type="ECO:0000256" key="1">
    <source>
        <dbReference type="SAM" id="SignalP"/>
    </source>
</evidence>
<dbReference type="Proteomes" id="UP000887575">
    <property type="component" value="Unassembled WGS sequence"/>
</dbReference>
<dbReference type="WBParaSite" id="MBELARI_LOCUS4875">
    <property type="protein sequence ID" value="MBELARI_LOCUS4875"/>
    <property type="gene ID" value="MBELARI_LOCUS4875"/>
</dbReference>
<sequence>MLKLVVIAVVVGISFASPAKSRVDEENCPFNDEGFNGQCYYFNANSMNFEDANTACKALNHEFVTILGQKVQNFINYHAYGLQSWIGIRLVNGDWQWNSNGEIVKPTFTNWENQKVPTDPAKACAIIDGSKNGVWRAVSCTDMNWSICQMAAPQ</sequence>
<dbReference type="InterPro" id="IPR050828">
    <property type="entry name" value="C-type_lectin/matrix_domain"/>
</dbReference>
<dbReference type="InterPro" id="IPR016186">
    <property type="entry name" value="C-type_lectin-like/link_sf"/>
</dbReference>
<protein>
    <submittedName>
        <fullName evidence="4">C-type lectin domain-containing protein</fullName>
    </submittedName>
</protein>
<feature type="domain" description="C-type lectin" evidence="2">
    <location>
        <begin position="35"/>
        <end position="149"/>
    </location>
</feature>
<dbReference type="PROSITE" id="PS50041">
    <property type="entry name" value="C_TYPE_LECTIN_2"/>
    <property type="match status" value="1"/>
</dbReference>
<dbReference type="PANTHER" id="PTHR45710">
    <property type="entry name" value="C-TYPE LECTIN DOMAIN-CONTAINING PROTEIN 180"/>
    <property type="match status" value="1"/>
</dbReference>
<feature type="chain" id="PRO_5042147098" evidence="1">
    <location>
        <begin position="17"/>
        <end position="154"/>
    </location>
</feature>
<reference evidence="4" key="1">
    <citation type="submission" date="2024-02" db="UniProtKB">
        <authorList>
            <consortium name="WormBaseParasite"/>
        </authorList>
    </citation>
    <scope>IDENTIFICATION</scope>
</reference>
<dbReference type="PANTHER" id="PTHR45710:SF26">
    <property type="entry name" value="RH26557P"/>
    <property type="match status" value="1"/>
</dbReference>
<organism evidence="3 4">
    <name type="scientific">Mesorhabditis belari</name>
    <dbReference type="NCBI Taxonomy" id="2138241"/>
    <lineage>
        <taxon>Eukaryota</taxon>
        <taxon>Metazoa</taxon>
        <taxon>Ecdysozoa</taxon>
        <taxon>Nematoda</taxon>
        <taxon>Chromadorea</taxon>
        <taxon>Rhabditida</taxon>
        <taxon>Rhabditina</taxon>
        <taxon>Rhabditomorpha</taxon>
        <taxon>Rhabditoidea</taxon>
        <taxon>Rhabditidae</taxon>
        <taxon>Mesorhabditinae</taxon>
        <taxon>Mesorhabditis</taxon>
    </lineage>
</organism>
<dbReference type="InterPro" id="IPR016187">
    <property type="entry name" value="CTDL_fold"/>
</dbReference>
<dbReference type="CDD" id="cd00037">
    <property type="entry name" value="CLECT"/>
    <property type="match status" value="1"/>
</dbReference>
<dbReference type="Pfam" id="PF00059">
    <property type="entry name" value="Lectin_C"/>
    <property type="match status" value="1"/>
</dbReference>
<accession>A0AAF3FFT0</accession>
<evidence type="ECO:0000313" key="3">
    <source>
        <dbReference type="Proteomes" id="UP000887575"/>
    </source>
</evidence>
<dbReference type="SMART" id="SM00034">
    <property type="entry name" value="CLECT"/>
    <property type="match status" value="1"/>
</dbReference>
<evidence type="ECO:0000259" key="2">
    <source>
        <dbReference type="PROSITE" id="PS50041"/>
    </source>
</evidence>
<evidence type="ECO:0000313" key="4">
    <source>
        <dbReference type="WBParaSite" id="MBELARI_LOCUS4875"/>
    </source>
</evidence>
<proteinExistence type="predicted"/>
<dbReference type="AlphaFoldDB" id="A0AAF3FFT0"/>
<keyword evidence="1" id="KW-0732">Signal</keyword>
<dbReference type="InterPro" id="IPR001304">
    <property type="entry name" value="C-type_lectin-like"/>
</dbReference>
<keyword evidence="3" id="KW-1185">Reference proteome</keyword>
<name>A0AAF3FFT0_9BILA</name>
<dbReference type="SUPFAM" id="SSF56436">
    <property type="entry name" value="C-type lectin-like"/>
    <property type="match status" value="1"/>
</dbReference>
<feature type="signal peptide" evidence="1">
    <location>
        <begin position="1"/>
        <end position="16"/>
    </location>
</feature>